<evidence type="ECO:0000313" key="2">
    <source>
        <dbReference type="EMBL" id="SAL75255.1"/>
    </source>
</evidence>
<reference evidence="2" key="1">
    <citation type="submission" date="2016-01" db="EMBL/GenBank/DDBJ databases">
        <authorList>
            <person name="Peeters C."/>
        </authorList>
    </citation>
    <scope>NUCLEOTIDE SEQUENCE [LARGE SCALE GENOMIC DNA]</scope>
    <source>
        <strain evidence="2">LMG 22937</strain>
    </source>
</reference>
<protein>
    <submittedName>
        <fullName evidence="2">Uncharacterized protein</fullName>
    </submittedName>
</protein>
<gene>
    <name evidence="2" type="ORF">AWB67_04729</name>
</gene>
<comment type="caution">
    <text evidence="2">The sequence shown here is derived from an EMBL/GenBank/DDBJ whole genome shotgun (WGS) entry which is preliminary data.</text>
</comment>
<name>A0A158K2Q5_9BURK</name>
<sequence>MLVALAGATGARRESTALPALRTQKEARRSGREGETPERERRTGSLAKEKPAAALTRRAMLTPGCARGDLLRCSRPDPQCKACRAHHRLIGAVQDRRKTGEVHVAAFAVRGRAPAWAVRQLRTQVRHRVIAAELLDEPCQSVPATPAATRARDVEMACPNGYLCQGDASSGFHDCLRRCIVRALELGGFRPAGTEPQRRGCRASVLPARLPEPGGGFGKSRTQECRLRPGIARITARIGAEVLEVVEQCMAHLVRLKPATVNDCLQ</sequence>
<keyword evidence="3" id="KW-1185">Reference proteome</keyword>
<feature type="region of interest" description="Disordered" evidence="1">
    <location>
        <begin position="1"/>
        <end position="50"/>
    </location>
</feature>
<evidence type="ECO:0000313" key="3">
    <source>
        <dbReference type="Proteomes" id="UP000054925"/>
    </source>
</evidence>
<dbReference type="Proteomes" id="UP000054925">
    <property type="component" value="Unassembled WGS sequence"/>
</dbReference>
<evidence type="ECO:0000256" key="1">
    <source>
        <dbReference type="SAM" id="MobiDB-lite"/>
    </source>
</evidence>
<feature type="compositionally biased region" description="Basic and acidic residues" evidence="1">
    <location>
        <begin position="23"/>
        <end position="50"/>
    </location>
</feature>
<organism evidence="2 3">
    <name type="scientific">Caballeronia terrestris</name>
    <dbReference type="NCBI Taxonomy" id="1226301"/>
    <lineage>
        <taxon>Bacteria</taxon>
        <taxon>Pseudomonadati</taxon>
        <taxon>Pseudomonadota</taxon>
        <taxon>Betaproteobacteria</taxon>
        <taxon>Burkholderiales</taxon>
        <taxon>Burkholderiaceae</taxon>
        <taxon>Caballeronia</taxon>
    </lineage>
</organism>
<accession>A0A158K2Q5</accession>
<dbReference type="EMBL" id="FCOL02000034">
    <property type="protein sequence ID" value="SAL75255.1"/>
    <property type="molecule type" value="Genomic_DNA"/>
</dbReference>
<proteinExistence type="predicted"/>
<dbReference type="AlphaFoldDB" id="A0A158K2Q5"/>